<proteinExistence type="predicted"/>
<accession>A0A1A3NX37</accession>
<evidence type="ECO:0000313" key="1">
    <source>
        <dbReference type="EMBL" id="OBK25579.1"/>
    </source>
</evidence>
<gene>
    <name evidence="1" type="ORF">A5635_15590</name>
</gene>
<sequence>MDEDAIRNVSRGLFGNKHKLEIIAAIAEVIAEGESDFYPRRISKLVPEAADNQVGSVIEQLRSGGLLIPVTDKVDLQKHRFRARDSGIWELAQSLLSELAAASWDPPEGD</sequence>
<evidence type="ECO:0000313" key="2">
    <source>
        <dbReference type="Proteomes" id="UP000093819"/>
    </source>
</evidence>
<reference evidence="1 2" key="1">
    <citation type="submission" date="2016-06" db="EMBL/GenBank/DDBJ databases">
        <authorList>
            <person name="Kjaerup R.B."/>
            <person name="Dalgaard T.S."/>
            <person name="Juul-Madsen H.R."/>
        </authorList>
    </citation>
    <scope>NUCLEOTIDE SEQUENCE [LARGE SCALE GENOMIC DNA]</scope>
    <source>
        <strain evidence="1 2">1245335.1</strain>
    </source>
</reference>
<dbReference type="OrthoDB" id="4764197at2"/>
<dbReference type="EMBL" id="LZLR01000043">
    <property type="protein sequence ID" value="OBK25579.1"/>
    <property type="molecule type" value="Genomic_DNA"/>
</dbReference>
<organism evidence="1 2">
    <name type="scientific">Mycobacterium asiaticum</name>
    <dbReference type="NCBI Taxonomy" id="1790"/>
    <lineage>
        <taxon>Bacteria</taxon>
        <taxon>Bacillati</taxon>
        <taxon>Actinomycetota</taxon>
        <taxon>Actinomycetes</taxon>
        <taxon>Mycobacteriales</taxon>
        <taxon>Mycobacteriaceae</taxon>
        <taxon>Mycobacterium</taxon>
    </lineage>
</organism>
<dbReference type="RefSeq" id="WP_065034296.1">
    <property type="nucleotide sequence ID" value="NZ_LZLR01000043.1"/>
</dbReference>
<dbReference type="Proteomes" id="UP000093819">
    <property type="component" value="Unassembled WGS sequence"/>
</dbReference>
<dbReference type="AlphaFoldDB" id="A0A1A3NX37"/>
<protein>
    <submittedName>
        <fullName evidence="1">Uncharacterized protein</fullName>
    </submittedName>
</protein>
<comment type="caution">
    <text evidence="1">The sequence shown here is derived from an EMBL/GenBank/DDBJ whole genome shotgun (WGS) entry which is preliminary data.</text>
</comment>
<name>A0A1A3NX37_MYCAS</name>